<accession>A0A085M9G3</accession>
<evidence type="ECO:0000313" key="2">
    <source>
        <dbReference type="Proteomes" id="UP000030764"/>
    </source>
</evidence>
<reference evidence="1 2" key="1">
    <citation type="journal article" date="2014" name="Nat. Genet.">
        <title>Genome and transcriptome of the porcine whipworm Trichuris suis.</title>
        <authorList>
            <person name="Jex A.R."/>
            <person name="Nejsum P."/>
            <person name="Schwarz E.M."/>
            <person name="Hu L."/>
            <person name="Young N.D."/>
            <person name="Hall R.S."/>
            <person name="Korhonen P.K."/>
            <person name="Liao S."/>
            <person name="Thamsborg S."/>
            <person name="Xia J."/>
            <person name="Xu P."/>
            <person name="Wang S."/>
            <person name="Scheerlinck J.P."/>
            <person name="Hofmann A."/>
            <person name="Sternberg P.W."/>
            <person name="Wang J."/>
            <person name="Gasser R.B."/>
        </authorList>
    </citation>
    <scope>NUCLEOTIDE SEQUENCE [LARGE SCALE GENOMIC DNA]</scope>
    <source>
        <strain evidence="1">DCEP-RM93M</strain>
    </source>
</reference>
<evidence type="ECO:0000313" key="1">
    <source>
        <dbReference type="EMBL" id="KFD53859.1"/>
    </source>
</evidence>
<dbReference type="AlphaFoldDB" id="A0A085M9G3"/>
<dbReference type="EMBL" id="KL363213">
    <property type="protein sequence ID" value="KFD53859.1"/>
    <property type="molecule type" value="Genomic_DNA"/>
</dbReference>
<protein>
    <submittedName>
        <fullName evidence="1">Uncharacterized protein</fullName>
    </submittedName>
</protein>
<organism evidence="1 2">
    <name type="scientific">Trichuris suis</name>
    <name type="common">pig whipworm</name>
    <dbReference type="NCBI Taxonomy" id="68888"/>
    <lineage>
        <taxon>Eukaryota</taxon>
        <taxon>Metazoa</taxon>
        <taxon>Ecdysozoa</taxon>
        <taxon>Nematoda</taxon>
        <taxon>Enoplea</taxon>
        <taxon>Dorylaimia</taxon>
        <taxon>Trichinellida</taxon>
        <taxon>Trichuridae</taxon>
        <taxon>Trichuris</taxon>
    </lineage>
</organism>
<gene>
    <name evidence="1" type="ORF">M513_05365</name>
</gene>
<proteinExistence type="predicted"/>
<keyword evidence="2" id="KW-1185">Reference proteome</keyword>
<name>A0A085M9G3_9BILA</name>
<dbReference type="Proteomes" id="UP000030764">
    <property type="component" value="Unassembled WGS sequence"/>
</dbReference>
<sequence>MIVGAGFVQRNRHAHAGMRASCPVLSFPMRKLKCGPCVLSGGFVFKIAAV</sequence>